<evidence type="ECO:0000313" key="5">
    <source>
        <dbReference type="Proteomes" id="UP000222542"/>
    </source>
</evidence>
<dbReference type="Gene3D" id="1.10.1040.50">
    <property type="match status" value="1"/>
</dbReference>
<evidence type="ECO:0000256" key="1">
    <source>
        <dbReference type="ARBA" id="ARBA00023235"/>
    </source>
</evidence>
<evidence type="ECO:0000256" key="2">
    <source>
        <dbReference type="ARBA" id="ARBA00023239"/>
    </source>
</evidence>
<dbReference type="PANTHER" id="PTHR23309">
    <property type="entry name" value="3-HYDROXYACYL-COA DEHYROGENASE"/>
    <property type="match status" value="1"/>
</dbReference>
<name>A0A2G2Y887_CAPAN</name>
<keyword evidence="2" id="KW-0456">Lyase</keyword>
<dbReference type="AlphaFoldDB" id="A0A2G2Y887"/>
<dbReference type="InterPro" id="IPR008927">
    <property type="entry name" value="6-PGluconate_DH-like_C_sf"/>
</dbReference>
<reference evidence="4 5" key="2">
    <citation type="journal article" date="2017" name="Genome Biol.">
        <title>New reference genome sequences of hot pepper reveal the massive evolution of plant disease-resistance genes by retroduplication.</title>
        <authorList>
            <person name="Kim S."/>
            <person name="Park J."/>
            <person name="Yeom S.I."/>
            <person name="Kim Y.M."/>
            <person name="Seo E."/>
            <person name="Kim K.T."/>
            <person name="Kim M.S."/>
            <person name="Lee J.M."/>
            <person name="Cheong K."/>
            <person name="Shin H.S."/>
            <person name="Kim S.B."/>
            <person name="Han K."/>
            <person name="Lee J."/>
            <person name="Park M."/>
            <person name="Lee H.A."/>
            <person name="Lee H.Y."/>
            <person name="Lee Y."/>
            <person name="Oh S."/>
            <person name="Lee J.H."/>
            <person name="Choi E."/>
            <person name="Choi E."/>
            <person name="Lee S.E."/>
            <person name="Jeon J."/>
            <person name="Kim H."/>
            <person name="Choi G."/>
            <person name="Song H."/>
            <person name="Lee J."/>
            <person name="Lee S.C."/>
            <person name="Kwon J.K."/>
            <person name="Lee H.Y."/>
            <person name="Koo N."/>
            <person name="Hong Y."/>
            <person name="Kim R.W."/>
            <person name="Kang W.H."/>
            <person name="Huh J.H."/>
            <person name="Kang B.C."/>
            <person name="Yang T.J."/>
            <person name="Lee Y.H."/>
            <person name="Bennetzen J.L."/>
            <person name="Choi D."/>
        </authorList>
    </citation>
    <scope>NUCLEOTIDE SEQUENCE [LARGE SCALE GENOMIC DNA]</scope>
    <source>
        <strain evidence="5">cv. CM334</strain>
    </source>
</reference>
<dbReference type="SUPFAM" id="SSF48179">
    <property type="entry name" value="6-phosphogluconate dehydrogenase C-terminal domain-like"/>
    <property type="match status" value="1"/>
</dbReference>
<reference evidence="4 5" key="1">
    <citation type="journal article" date="2014" name="Nat. Genet.">
        <title>Genome sequence of the hot pepper provides insights into the evolution of pungency in Capsicum species.</title>
        <authorList>
            <person name="Kim S."/>
            <person name="Park M."/>
            <person name="Yeom S.I."/>
            <person name="Kim Y.M."/>
            <person name="Lee J.M."/>
            <person name="Lee H.A."/>
            <person name="Seo E."/>
            <person name="Choi J."/>
            <person name="Cheong K."/>
            <person name="Kim K.T."/>
            <person name="Jung K."/>
            <person name="Lee G.W."/>
            <person name="Oh S.K."/>
            <person name="Bae C."/>
            <person name="Kim S.B."/>
            <person name="Lee H.Y."/>
            <person name="Kim S.Y."/>
            <person name="Kim M.S."/>
            <person name="Kang B.C."/>
            <person name="Jo Y.D."/>
            <person name="Yang H.B."/>
            <person name="Jeong H.J."/>
            <person name="Kang W.H."/>
            <person name="Kwon J.K."/>
            <person name="Shin C."/>
            <person name="Lim J.Y."/>
            <person name="Park J.H."/>
            <person name="Huh J.H."/>
            <person name="Kim J.S."/>
            <person name="Kim B.D."/>
            <person name="Cohen O."/>
            <person name="Paran I."/>
            <person name="Suh M.C."/>
            <person name="Lee S.B."/>
            <person name="Kim Y.K."/>
            <person name="Shin Y."/>
            <person name="Noh S.J."/>
            <person name="Park J."/>
            <person name="Seo Y.S."/>
            <person name="Kwon S.Y."/>
            <person name="Kim H.A."/>
            <person name="Park J.M."/>
            <person name="Kim H.J."/>
            <person name="Choi S.B."/>
            <person name="Bosland P.W."/>
            <person name="Reeves G."/>
            <person name="Jo S.H."/>
            <person name="Lee B.W."/>
            <person name="Cho H.T."/>
            <person name="Choi H.S."/>
            <person name="Lee M.S."/>
            <person name="Yu Y."/>
            <person name="Do Choi Y."/>
            <person name="Park B.S."/>
            <person name="van Deynze A."/>
            <person name="Ashrafi H."/>
            <person name="Hill T."/>
            <person name="Kim W.T."/>
            <person name="Pai H.S."/>
            <person name="Ahn H.K."/>
            <person name="Yeam I."/>
            <person name="Giovannoni J.J."/>
            <person name="Rose J.K."/>
            <person name="Sorensen I."/>
            <person name="Lee S.J."/>
            <person name="Kim R.W."/>
            <person name="Choi I.Y."/>
            <person name="Choi B.S."/>
            <person name="Lim J.S."/>
            <person name="Lee Y.H."/>
            <person name="Choi D."/>
        </authorList>
    </citation>
    <scope>NUCLEOTIDE SEQUENCE [LARGE SCALE GENOMIC DNA]</scope>
    <source>
        <strain evidence="5">cv. CM334</strain>
    </source>
</reference>
<dbReference type="SMR" id="A0A2G2Y887"/>
<evidence type="ECO:0008006" key="6">
    <source>
        <dbReference type="Google" id="ProtNLM"/>
    </source>
</evidence>
<gene>
    <name evidence="4" type="ORF">T459_30196</name>
</gene>
<comment type="caution">
    <text evidence="4">The sequence shown here is derived from an EMBL/GenBank/DDBJ whole genome shotgun (WGS) entry which is preliminary data.</text>
</comment>
<evidence type="ECO:0000256" key="3">
    <source>
        <dbReference type="ARBA" id="ARBA00023268"/>
    </source>
</evidence>
<keyword evidence="3" id="KW-0511">Multifunctional enzyme</keyword>
<keyword evidence="1" id="KW-0413">Isomerase</keyword>
<sequence>MATEAQFLLSMPDRIYKSTLIPLMQQDTRLGEMTRKGFYLYDERHKVKPDLEIKKYIEKAREFFGVSIDPKLVKLSDKDIVEMILFPSVNEACKLYVECIVVKAADIDIASIMGIGMGFPPYRSALLSD</sequence>
<dbReference type="EMBL" id="AYRZ02000012">
    <property type="protein sequence ID" value="PHT65771.1"/>
    <property type="molecule type" value="Genomic_DNA"/>
</dbReference>
<dbReference type="PANTHER" id="PTHR23309:SF31">
    <property type="entry name" value="GLYOXYSOMAL FATTY ACID BETA-OXIDATION MULTIFUNCTIONAL PROTEIN MFP-A-LIKE"/>
    <property type="match status" value="1"/>
</dbReference>
<dbReference type="GO" id="GO:0016853">
    <property type="term" value="F:isomerase activity"/>
    <property type="evidence" value="ECO:0007669"/>
    <property type="project" value="UniProtKB-KW"/>
</dbReference>
<dbReference type="STRING" id="4072.A0A2G2Y887"/>
<protein>
    <recommendedName>
        <fullName evidence="6">3-hydroxyacyl-CoA dehydrogenase C-terminal domain-containing protein</fullName>
    </recommendedName>
</protein>
<keyword evidence="5" id="KW-1185">Reference proteome</keyword>
<accession>A0A2G2Y887</accession>
<dbReference type="Proteomes" id="UP000222542">
    <property type="component" value="Unassembled WGS sequence"/>
</dbReference>
<dbReference type="Gramene" id="PHT65771">
    <property type="protein sequence ID" value="PHT65771"/>
    <property type="gene ID" value="T459_30196"/>
</dbReference>
<proteinExistence type="predicted"/>
<evidence type="ECO:0000313" key="4">
    <source>
        <dbReference type="EMBL" id="PHT65771.1"/>
    </source>
</evidence>
<organism evidence="4 5">
    <name type="scientific">Capsicum annuum</name>
    <name type="common">Capsicum pepper</name>
    <dbReference type="NCBI Taxonomy" id="4072"/>
    <lineage>
        <taxon>Eukaryota</taxon>
        <taxon>Viridiplantae</taxon>
        <taxon>Streptophyta</taxon>
        <taxon>Embryophyta</taxon>
        <taxon>Tracheophyta</taxon>
        <taxon>Spermatophyta</taxon>
        <taxon>Magnoliopsida</taxon>
        <taxon>eudicotyledons</taxon>
        <taxon>Gunneridae</taxon>
        <taxon>Pentapetalae</taxon>
        <taxon>asterids</taxon>
        <taxon>lamiids</taxon>
        <taxon>Solanales</taxon>
        <taxon>Solanaceae</taxon>
        <taxon>Solanoideae</taxon>
        <taxon>Capsiceae</taxon>
        <taxon>Capsicum</taxon>
    </lineage>
</organism>
<dbReference type="GO" id="GO:0016829">
    <property type="term" value="F:lyase activity"/>
    <property type="evidence" value="ECO:0007669"/>
    <property type="project" value="UniProtKB-KW"/>
</dbReference>